<dbReference type="AlphaFoldDB" id="A0A556C5D4"/>
<dbReference type="PANTHER" id="PTHR46889">
    <property type="entry name" value="TRANSPOSASE INSF FOR INSERTION SEQUENCE IS3B-RELATED"/>
    <property type="match status" value="1"/>
</dbReference>
<dbReference type="InterPro" id="IPR002514">
    <property type="entry name" value="Transposase_8"/>
</dbReference>
<dbReference type="Pfam" id="PF13276">
    <property type="entry name" value="HTH_21"/>
    <property type="match status" value="1"/>
</dbReference>
<dbReference type="InterPro" id="IPR036388">
    <property type="entry name" value="WH-like_DNA-bd_sf"/>
</dbReference>
<keyword evidence="1" id="KW-0175">Coiled coil</keyword>
<dbReference type="GO" id="GO:0003677">
    <property type="term" value="F:DNA binding"/>
    <property type="evidence" value="ECO:0007669"/>
    <property type="project" value="InterPro"/>
</dbReference>
<dbReference type="InterPro" id="IPR025948">
    <property type="entry name" value="HTH-like_dom"/>
</dbReference>
<evidence type="ECO:0000256" key="1">
    <source>
        <dbReference type="SAM" id="Coils"/>
    </source>
</evidence>
<dbReference type="GO" id="GO:0004803">
    <property type="term" value="F:transposase activity"/>
    <property type="evidence" value="ECO:0007669"/>
    <property type="project" value="InterPro"/>
</dbReference>
<evidence type="ECO:0000313" key="4">
    <source>
        <dbReference type="Proteomes" id="UP000316406"/>
    </source>
</evidence>
<dbReference type="OrthoDB" id="4281720at2"/>
<dbReference type="GO" id="GO:0006313">
    <property type="term" value="P:DNA transposition"/>
    <property type="evidence" value="ECO:0007669"/>
    <property type="project" value="InterPro"/>
</dbReference>
<gene>
    <name evidence="3" type="ORF">FO013_19565</name>
</gene>
<keyword evidence="4" id="KW-1185">Reference proteome</keyword>
<dbReference type="InterPro" id="IPR009057">
    <property type="entry name" value="Homeodomain-like_sf"/>
</dbReference>
<dbReference type="Proteomes" id="UP000316406">
    <property type="component" value="Unassembled WGS sequence"/>
</dbReference>
<comment type="caution">
    <text evidence="3">The sequence shown here is derived from an EMBL/GenBank/DDBJ whole genome shotgun (WGS) entry which is preliminary data.</text>
</comment>
<evidence type="ECO:0000259" key="2">
    <source>
        <dbReference type="Pfam" id="PF13276"/>
    </source>
</evidence>
<evidence type="ECO:0000313" key="3">
    <source>
        <dbReference type="EMBL" id="TSI12673.1"/>
    </source>
</evidence>
<feature type="coiled-coil region" evidence="1">
    <location>
        <begin position="63"/>
        <end position="90"/>
    </location>
</feature>
<dbReference type="SUPFAM" id="SSF46689">
    <property type="entry name" value="Homeodomain-like"/>
    <property type="match status" value="1"/>
</dbReference>
<accession>A0A556C5D4</accession>
<dbReference type="EMBL" id="VLTK01000015">
    <property type="protein sequence ID" value="TSI12673.1"/>
    <property type="molecule type" value="Genomic_DNA"/>
</dbReference>
<dbReference type="Pfam" id="PF01527">
    <property type="entry name" value="HTH_Tnp_1"/>
    <property type="match status" value="1"/>
</dbReference>
<dbReference type="InterPro" id="IPR050900">
    <property type="entry name" value="Transposase_IS3/IS150/IS904"/>
</dbReference>
<feature type="domain" description="HTH-like" evidence="2">
    <location>
        <begin position="159"/>
        <end position="220"/>
    </location>
</feature>
<reference evidence="3 4" key="1">
    <citation type="submission" date="2019-07" db="EMBL/GenBank/DDBJ databases">
        <title>Draft genome sequence of Brevibacterium aurantiacum XU54 isolated from Xinjiang China.</title>
        <authorList>
            <person name="Xu X."/>
        </authorList>
    </citation>
    <scope>NUCLEOTIDE SEQUENCE [LARGE SCALE GENOMIC DNA]</scope>
    <source>
        <strain evidence="3 4">XU54</strain>
    </source>
</reference>
<dbReference type="Gene3D" id="1.10.10.10">
    <property type="entry name" value="Winged helix-like DNA-binding domain superfamily/Winged helix DNA-binding domain"/>
    <property type="match status" value="1"/>
</dbReference>
<sequence length="278" mass="31059">MAVKYTDELKARAVELVIHAQADPDTANGAITRVAGELGLSKEILRVWVRKHKDSGKATPAESVDLEAENRRLRAELAEAKRANEILKRESAFFAAELDRPSKRGAPPACGEIVAFIDDNRHEFGVEPIVRALQGTAARIAVSSYYAFTKRQPSARARRDQALMVVIQDVYEATYSCYGVRKLWKAINREYADEFGPVARCTVERLMRQLGIDGVRRKQKRPKTASARAEECPDDLVEREFAAPAPNCLWVADIVRHKALLNRVEVRDHHHPIAAAVG</sequence>
<dbReference type="PANTHER" id="PTHR46889:SF4">
    <property type="entry name" value="TRANSPOSASE INSO FOR INSERTION SEQUENCE ELEMENT IS911B-RELATED"/>
    <property type="match status" value="1"/>
</dbReference>
<organism evidence="3 4">
    <name type="scientific">Brevibacterium aurantiacum</name>
    <dbReference type="NCBI Taxonomy" id="273384"/>
    <lineage>
        <taxon>Bacteria</taxon>
        <taxon>Bacillati</taxon>
        <taxon>Actinomycetota</taxon>
        <taxon>Actinomycetes</taxon>
        <taxon>Micrococcales</taxon>
        <taxon>Brevibacteriaceae</taxon>
        <taxon>Brevibacterium</taxon>
    </lineage>
</organism>
<protein>
    <submittedName>
        <fullName evidence="3">IS3 family transposase</fullName>
    </submittedName>
</protein>
<name>A0A556C5D4_BREAU</name>
<proteinExistence type="predicted"/>